<feature type="transmembrane region" description="Helical" evidence="2">
    <location>
        <begin position="206"/>
        <end position="226"/>
    </location>
</feature>
<comment type="caution">
    <text evidence="4">The sequence shown here is derived from an EMBL/GenBank/DDBJ whole genome shotgun (WGS) entry which is preliminary data.</text>
</comment>
<accession>A0A8I1MXA3</accession>
<dbReference type="InterPro" id="IPR000620">
    <property type="entry name" value="EamA_dom"/>
</dbReference>
<dbReference type="InterPro" id="IPR037185">
    <property type="entry name" value="EmrE-like"/>
</dbReference>
<dbReference type="EMBL" id="JAFKMR010000031">
    <property type="protein sequence ID" value="MBN8745455.1"/>
    <property type="molecule type" value="Genomic_DNA"/>
</dbReference>
<evidence type="ECO:0000313" key="4">
    <source>
        <dbReference type="EMBL" id="MBN8745455.1"/>
    </source>
</evidence>
<organism evidence="4 5">
    <name type="scientific">Thiomonas arsenitoxydans (strain DSM 22701 / CIP 110005 / 3As)</name>
    <dbReference type="NCBI Taxonomy" id="426114"/>
    <lineage>
        <taxon>Bacteria</taxon>
        <taxon>Pseudomonadati</taxon>
        <taxon>Pseudomonadota</taxon>
        <taxon>Betaproteobacteria</taxon>
        <taxon>Burkholderiales</taxon>
        <taxon>Thiomonas</taxon>
    </lineage>
</organism>
<feature type="transmembrane region" description="Helical" evidence="2">
    <location>
        <begin position="87"/>
        <end position="110"/>
    </location>
</feature>
<feature type="domain" description="EamA" evidence="3">
    <location>
        <begin position="30"/>
        <end position="159"/>
    </location>
</feature>
<evidence type="ECO:0000259" key="3">
    <source>
        <dbReference type="Pfam" id="PF00892"/>
    </source>
</evidence>
<sequence length="320" mass="34993">MHSEQPTIQTPSTQVIAASPRSRRRRPSSALQLLLGSSLLGTIGVFIVHGHADPLTMTWFRCAFGWIGLTLWLMGRGQIGAVYLPRAAVAWTLAAGALLLTAWTLFFAAIPRTSTGMAVVLFQFQPLWILLMGAVWLREPVSQRSWVAVCMAMVGLVLATGVFSSVSNLSEHALRPVQYWIGVFLCLIGSWCTAFVTIIAKRLRGLPAGVLAWWQCAIGAATLWWWPMNHGWPTWGSSWLWLAGLGLVHTGLVYALMYAGIGKLPASRTAVLQFAYPAVAVGIDWAYFGTRMDGMQLLGIFVMAVATLLTGREPAPRPRT</sequence>
<feature type="transmembrane region" description="Helical" evidence="2">
    <location>
        <begin position="179"/>
        <end position="199"/>
    </location>
</feature>
<feature type="transmembrane region" description="Helical" evidence="2">
    <location>
        <begin position="116"/>
        <end position="137"/>
    </location>
</feature>
<feature type="compositionally biased region" description="Polar residues" evidence="1">
    <location>
        <begin position="1"/>
        <end position="16"/>
    </location>
</feature>
<dbReference type="SUPFAM" id="SSF103481">
    <property type="entry name" value="Multidrug resistance efflux transporter EmrE"/>
    <property type="match status" value="2"/>
</dbReference>
<dbReference type="RefSeq" id="WP_423837859.1">
    <property type="nucleotide sequence ID" value="NZ_JAFKMR010000031.1"/>
</dbReference>
<evidence type="ECO:0000313" key="5">
    <source>
        <dbReference type="Proteomes" id="UP000664800"/>
    </source>
</evidence>
<keyword evidence="2" id="KW-0472">Membrane</keyword>
<dbReference type="Pfam" id="PF00892">
    <property type="entry name" value="EamA"/>
    <property type="match status" value="2"/>
</dbReference>
<dbReference type="AlphaFoldDB" id="A0A8I1MXA3"/>
<protein>
    <submittedName>
        <fullName evidence="4">EamA family transporter</fullName>
    </submittedName>
</protein>
<feature type="transmembrane region" description="Helical" evidence="2">
    <location>
        <begin position="270"/>
        <end position="288"/>
    </location>
</feature>
<feature type="transmembrane region" description="Helical" evidence="2">
    <location>
        <begin position="294"/>
        <end position="311"/>
    </location>
</feature>
<proteinExistence type="predicted"/>
<dbReference type="PANTHER" id="PTHR22911">
    <property type="entry name" value="ACYL-MALONYL CONDENSING ENZYME-RELATED"/>
    <property type="match status" value="1"/>
</dbReference>
<name>A0A8I1MXA3_THIA3</name>
<evidence type="ECO:0000256" key="2">
    <source>
        <dbReference type="SAM" id="Phobius"/>
    </source>
</evidence>
<dbReference type="Proteomes" id="UP000664800">
    <property type="component" value="Unassembled WGS sequence"/>
</dbReference>
<dbReference type="GO" id="GO:0016020">
    <property type="term" value="C:membrane"/>
    <property type="evidence" value="ECO:0007669"/>
    <property type="project" value="InterPro"/>
</dbReference>
<reference evidence="4" key="1">
    <citation type="submission" date="2021-02" db="EMBL/GenBank/DDBJ databases">
        <title>Thiocyanate and organic carbon inputs drive convergent selection for specific autotrophic Afipia and Thiobacillus strains within complex microbiomes.</title>
        <authorList>
            <person name="Huddy R.J."/>
            <person name="Sachdeva R."/>
            <person name="Kadzinga F."/>
            <person name="Kantor R.S."/>
            <person name="Harrison S.T.L."/>
            <person name="Banfield J.F."/>
        </authorList>
    </citation>
    <scope>NUCLEOTIDE SEQUENCE</scope>
    <source>
        <strain evidence="4">SCN18_13_7_16_R3_B_64_19</strain>
    </source>
</reference>
<keyword evidence="2" id="KW-0812">Transmembrane</keyword>
<gene>
    <name evidence="4" type="ORF">J0I24_14310</name>
</gene>
<keyword evidence="2" id="KW-1133">Transmembrane helix</keyword>
<feature type="region of interest" description="Disordered" evidence="1">
    <location>
        <begin position="1"/>
        <end position="24"/>
    </location>
</feature>
<feature type="transmembrane region" description="Helical" evidence="2">
    <location>
        <begin position="238"/>
        <end position="258"/>
    </location>
</feature>
<feature type="domain" description="EamA" evidence="3">
    <location>
        <begin position="181"/>
        <end position="310"/>
    </location>
</feature>
<evidence type="ECO:0000256" key="1">
    <source>
        <dbReference type="SAM" id="MobiDB-lite"/>
    </source>
</evidence>
<feature type="transmembrane region" description="Helical" evidence="2">
    <location>
        <begin position="146"/>
        <end position="167"/>
    </location>
</feature>
<feature type="transmembrane region" description="Helical" evidence="2">
    <location>
        <begin position="58"/>
        <end position="75"/>
    </location>
</feature>
<dbReference type="PANTHER" id="PTHR22911:SF102">
    <property type="entry name" value="MEMBRANE PROTEIN"/>
    <property type="match status" value="1"/>
</dbReference>
<feature type="transmembrane region" description="Helical" evidence="2">
    <location>
        <begin position="30"/>
        <end position="52"/>
    </location>
</feature>